<dbReference type="RefSeq" id="WP_107282111.1">
    <property type="nucleotide sequence ID" value="NZ_PYMC01000002.1"/>
</dbReference>
<dbReference type="InterPro" id="IPR016135">
    <property type="entry name" value="UBQ-conjugating_enzyme/RWD"/>
</dbReference>
<sequence>MSAYTTRVQEDLRKIELLNRETGGRVNIISKVGNPVREIVIELAYPTAGSDNYPNIVQQNTTVKIELLSRYPFQEPGAKITTPIFHPNVYSSGQICFGTKWLPSQGLDLLVRRIIKIITFDESILNEGSPANSNALRWYRQAVAQYPGSFPTLKVEQSQAAKKTMSWSNVDSKAVVKCPNCQISLRLLSGKKGNVTCPSCKKGFYVET</sequence>
<dbReference type="Pfam" id="PF00179">
    <property type="entry name" value="UQ_con"/>
    <property type="match status" value="1"/>
</dbReference>
<dbReference type="SUPFAM" id="SSF54495">
    <property type="entry name" value="UBC-like"/>
    <property type="match status" value="1"/>
</dbReference>
<evidence type="ECO:0000313" key="3">
    <source>
        <dbReference type="Proteomes" id="UP000240904"/>
    </source>
</evidence>
<reference evidence="2 3" key="1">
    <citation type="submission" date="2018-03" db="EMBL/GenBank/DDBJ databases">
        <title>Whole genome sequencing of Histamine producing bacteria.</title>
        <authorList>
            <person name="Butler K."/>
        </authorList>
    </citation>
    <scope>NUCLEOTIDE SEQUENCE [LARGE SCALE GENOMIC DNA]</scope>
    <source>
        <strain evidence="2 3">DSM 16190</strain>
    </source>
</reference>
<feature type="domain" description="UBC core" evidence="1">
    <location>
        <begin position="63"/>
        <end position="146"/>
    </location>
</feature>
<keyword evidence="3" id="KW-1185">Reference proteome</keyword>
<dbReference type="EMBL" id="PYMC01000002">
    <property type="protein sequence ID" value="PSW06747.1"/>
    <property type="molecule type" value="Genomic_DNA"/>
</dbReference>
<evidence type="ECO:0000313" key="2">
    <source>
        <dbReference type="EMBL" id="PSW06747.1"/>
    </source>
</evidence>
<comment type="caution">
    <text evidence="2">The sequence shown here is derived from an EMBL/GenBank/DDBJ whole genome shotgun (WGS) entry which is preliminary data.</text>
</comment>
<dbReference type="AlphaFoldDB" id="A0A2T3N2Z0"/>
<dbReference type="CDD" id="cd00195">
    <property type="entry name" value="UBCc_UEV"/>
    <property type="match status" value="1"/>
</dbReference>
<accession>A0A2T3N2Z0</accession>
<dbReference type="Proteomes" id="UP000240904">
    <property type="component" value="Unassembled WGS sequence"/>
</dbReference>
<dbReference type="OrthoDB" id="7350595at2"/>
<gene>
    <name evidence="2" type="ORF">C9I89_04225</name>
</gene>
<name>A0A2T3N2Z0_9GAMM</name>
<protein>
    <recommendedName>
        <fullName evidence="1">UBC core domain-containing protein</fullName>
    </recommendedName>
</protein>
<dbReference type="InterPro" id="IPR000608">
    <property type="entry name" value="UBC"/>
</dbReference>
<organism evidence="2 3">
    <name type="scientific">Photobacterium lipolyticum</name>
    <dbReference type="NCBI Taxonomy" id="266810"/>
    <lineage>
        <taxon>Bacteria</taxon>
        <taxon>Pseudomonadati</taxon>
        <taxon>Pseudomonadota</taxon>
        <taxon>Gammaproteobacteria</taxon>
        <taxon>Vibrionales</taxon>
        <taxon>Vibrionaceae</taxon>
        <taxon>Photobacterium</taxon>
    </lineage>
</organism>
<proteinExistence type="predicted"/>
<evidence type="ECO:0000259" key="1">
    <source>
        <dbReference type="Pfam" id="PF00179"/>
    </source>
</evidence>
<dbReference type="Gene3D" id="3.10.110.10">
    <property type="entry name" value="Ubiquitin Conjugating Enzyme"/>
    <property type="match status" value="1"/>
</dbReference>